<dbReference type="AlphaFoldDB" id="A0A085JKG6"/>
<dbReference type="EC" id="1.-.-.-" evidence="5"/>
<dbReference type="FunFam" id="3.20.20.70:FF:000059">
    <property type="entry name" value="N-ethylmaleimide reductase, FMN-linked"/>
    <property type="match status" value="1"/>
</dbReference>
<keyword evidence="6" id="KW-1185">Reference proteome</keyword>
<evidence type="ECO:0000259" key="4">
    <source>
        <dbReference type="Pfam" id="PF00724"/>
    </source>
</evidence>
<dbReference type="PANTHER" id="PTHR22893:SF91">
    <property type="entry name" value="NADPH DEHYDROGENASE 2-RELATED"/>
    <property type="match status" value="1"/>
</dbReference>
<dbReference type="EMBL" id="JMPR01000018">
    <property type="protein sequence ID" value="KFD20962.1"/>
    <property type="molecule type" value="Genomic_DNA"/>
</dbReference>
<comment type="cofactor">
    <cofactor evidence="1">
        <name>FMN</name>
        <dbReference type="ChEBI" id="CHEBI:58210"/>
    </cofactor>
</comment>
<dbReference type="NCBIfam" id="NF007899">
    <property type="entry name" value="PRK10605.1"/>
    <property type="match status" value="1"/>
</dbReference>
<evidence type="ECO:0000256" key="3">
    <source>
        <dbReference type="ARBA" id="ARBA00023002"/>
    </source>
</evidence>
<accession>A0A085JKG6</accession>
<keyword evidence="3 5" id="KW-0560">Oxidoreductase</keyword>
<dbReference type="OrthoDB" id="8523426at2"/>
<dbReference type="eggNOG" id="COG1902">
    <property type="taxonomic scope" value="Bacteria"/>
</dbReference>
<reference evidence="5 6" key="1">
    <citation type="submission" date="2014-05" db="EMBL/GenBank/DDBJ databases">
        <title>ATOL: Assembling a taxonomically balanced genome-scale reconstruction of the evolutionary history of the Enterobacteriaceae.</title>
        <authorList>
            <person name="Plunkett G.III."/>
            <person name="Neeno-Eckwall E.C."/>
            <person name="Glasner J.D."/>
            <person name="Perna N.T."/>
        </authorList>
    </citation>
    <scope>NUCLEOTIDE SEQUENCE [LARGE SCALE GENOMIC DNA]</scope>
    <source>
        <strain evidence="5 6">ATCC 33301</strain>
    </source>
</reference>
<feature type="domain" description="NADH:flavin oxidoreductase/NADH oxidase N-terminal" evidence="4">
    <location>
        <begin position="6"/>
        <end position="351"/>
    </location>
</feature>
<dbReference type="InterPro" id="IPR013785">
    <property type="entry name" value="Aldolase_TIM"/>
</dbReference>
<sequence length="374" mass="41587">MQKQTLFSPLKLSGFTLRNRIVLPPLTRCRSQQPGNIAGDLMVEYYRQRASAGFMITEGTQIEPRGQGYAWTPGIHSAEQIAGWKKVTEAVHQEGGVIFCQLWHVGRVSHTALQPDGQPPVAPSAIPATNVRVFIETGPGTGELTQPSAPRALTTEEVRELVELYRQAARNAKEAGFDGVELHAANGYLINQFISEHTNVRTDEYGGSLENRLRFLQEVTRAVSDVFGSRNVGVRFAPLFTSTDEDRVYLGLVEPDPQLTYLSAAQMLNDMQIGYLSIAEPDWDNSPDLPEAFRQSLRETFDAPILCAGRYTREKAMHILENGWADLFGFGRTFIANPDLPYRLQNNLPLNDTDVTSLYGGNAAGYTDYPVYRS</sequence>
<dbReference type="GO" id="GO:0005829">
    <property type="term" value="C:cytosol"/>
    <property type="evidence" value="ECO:0007669"/>
    <property type="project" value="UniProtKB-ARBA"/>
</dbReference>
<dbReference type="InterPro" id="IPR045247">
    <property type="entry name" value="Oye-like"/>
</dbReference>
<gene>
    <name evidence="5" type="ORF">GTPT_0901</name>
</gene>
<evidence type="ECO:0000256" key="1">
    <source>
        <dbReference type="ARBA" id="ARBA00001917"/>
    </source>
</evidence>
<dbReference type="CDD" id="cd02933">
    <property type="entry name" value="OYE_like_FMN"/>
    <property type="match status" value="1"/>
</dbReference>
<dbReference type="Gene3D" id="3.20.20.70">
    <property type="entry name" value="Aldolase class I"/>
    <property type="match status" value="1"/>
</dbReference>
<evidence type="ECO:0000313" key="5">
    <source>
        <dbReference type="EMBL" id="KFD20962.1"/>
    </source>
</evidence>
<dbReference type="GO" id="GO:0010181">
    <property type="term" value="F:FMN binding"/>
    <property type="evidence" value="ECO:0007669"/>
    <property type="project" value="InterPro"/>
</dbReference>
<name>A0A085JKG6_9GAMM</name>
<organism evidence="5 6">
    <name type="scientific">Tatumella ptyseos ATCC 33301</name>
    <dbReference type="NCBI Taxonomy" id="1005995"/>
    <lineage>
        <taxon>Bacteria</taxon>
        <taxon>Pseudomonadati</taxon>
        <taxon>Pseudomonadota</taxon>
        <taxon>Gammaproteobacteria</taxon>
        <taxon>Enterobacterales</taxon>
        <taxon>Erwiniaceae</taxon>
        <taxon>Tatumella</taxon>
    </lineage>
</organism>
<dbReference type="InterPro" id="IPR001155">
    <property type="entry name" value="OxRdtase_FMN_N"/>
</dbReference>
<evidence type="ECO:0000256" key="2">
    <source>
        <dbReference type="ARBA" id="ARBA00005979"/>
    </source>
</evidence>
<dbReference type="PANTHER" id="PTHR22893">
    <property type="entry name" value="NADH OXIDOREDUCTASE-RELATED"/>
    <property type="match status" value="1"/>
</dbReference>
<dbReference type="GO" id="GO:0016628">
    <property type="term" value="F:oxidoreductase activity, acting on the CH-CH group of donors, NAD or NADP as acceptor"/>
    <property type="evidence" value="ECO:0007669"/>
    <property type="project" value="UniProtKB-ARBA"/>
</dbReference>
<comment type="similarity">
    <text evidence="2">Belongs to the NADH:flavin oxidoreductase/NADH oxidase family.</text>
</comment>
<dbReference type="Proteomes" id="UP000028602">
    <property type="component" value="Unassembled WGS sequence"/>
</dbReference>
<dbReference type="SUPFAM" id="SSF51395">
    <property type="entry name" value="FMN-linked oxidoreductases"/>
    <property type="match status" value="1"/>
</dbReference>
<dbReference type="Pfam" id="PF00724">
    <property type="entry name" value="Oxidored_FMN"/>
    <property type="match status" value="1"/>
</dbReference>
<dbReference type="RefSeq" id="WP_029990497.1">
    <property type="nucleotide sequence ID" value="NZ_ATMJ01000027.1"/>
</dbReference>
<proteinExistence type="inferred from homology"/>
<comment type="caution">
    <text evidence="5">The sequence shown here is derived from an EMBL/GenBank/DDBJ whole genome shotgun (WGS) entry which is preliminary data.</text>
</comment>
<evidence type="ECO:0000313" key="6">
    <source>
        <dbReference type="Proteomes" id="UP000028602"/>
    </source>
</evidence>
<protein>
    <submittedName>
        <fullName evidence="5">N-ethylmaleimide reductase</fullName>
        <ecNumber evidence="5">1.-.-.-</ecNumber>
    </submittedName>
</protein>